<dbReference type="Pfam" id="PF16363">
    <property type="entry name" value="GDP_Man_Dehyd"/>
    <property type="match status" value="1"/>
</dbReference>
<comment type="cofactor">
    <cofactor evidence="1">
        <name>NAD(+)</name>
        <dbReference type="ChEBI" id="CHEBI:57540"/>
    </cofactor>
</comment>
<evidence type="ECO:0000256" key="8">
    <source>
        <dbReference type="ARBA" id="ARBA00022968"/>
    </source>
</evidence>
<dbReference type="EMBL" id="MN740943">
    <property type="protein sequence ID" value="QHU19018.1"/>
    <property type="molecule type" value="Genomic_DNA"/>
</dbReference>
<comment type="pathway">
    <text evidence="3">Nucleotide-sugar biosynthesis; UDP-alpha-D-xylose biosynthesis; UDP-alpha-D-xylose from UDP-alpha-D-glucuronate: step 1/1.</text>
</comment>
<feature type="domain" description="NAD(P)-binding" evidence="15">
    <location>
        <begin position="5"/>
        <end position="311"/>
    </location>
</feature>
<dbReference type="EC" id="4.1.1.35" evidence="5"/>
<dbReference type="AlphaFoldDB" id="A0A6C0KRR3"/>
<sequence>MKTILITGGAGFIGSNMCETLLANNTSENIFSNIRGNRVICLDNLSTGNMKNIQHLIDNPHFVFINHDIINPLQIDNNIDEIYNFACPASPEKYQQDPINTLKVNFLGVLNLLELAKIKNAKFLQSSTSEVYGEPEISPQPEEYRGNVNTIGIRSCYDEGKRIAETLVIDFHKKYNVNVRIVRIFNTYGPRMDKNDGRVVSNFINQALNGEPITLYGNGEQTRSFCYIEDQINGLIQLMASNYVYPVNIGNPHEITVKELATIILKLTNSNSKIIYKDLPSDDPTNRKPDITKAKQILNWTPTYDLETGILKTIEYFDGINYL</sequence>
<keyword evidence="6" id="KW-0812">Transmembrane</keyword>
<dbReference type="InterPro" id="IPR044516">
    <property type="entry name" value="UXS-like"/>
</dbReference>
<evidence type="ECO:0000256" key="6">
    <source>
        <dbReference type="ARBA" id="ARBA00022692"/>
    </source>
</evidence>
<comment type="similarity">
    <text evidence="4">Belongs to the NAD(P)-dependent epimerase/dehydratase family. UDP-glucuronic acid decarboxylase subfamily.</text>
</comment>
<keyword evidence="10" id="KW-0520">NAD</keyword>
<dbReference type="UniPathway" id="UPA00796">
    <property type="reaction ID" value="UER00771"/>
</dbReference>
<keyword evidence="12" id="KW-0472">Membrane</keyword>
<name>A0A6C0KRR3_9ZZZZ</name>
<comment type="subcellular location">
    <subcellularLocation>
        <location evidence="2">Golgi apparatus</location>
        <location evidence="2">Golgi stack membrane</location>
        <topology evidence="2">Single-pass type II membrane protein</topology>
    </subcellularLocation>
</comment>
<evidence type="ECO:0000256" key="9">
    <source>
        <dbReference type="ARBA" id="ARBA00022989"/>
    </source>
</evidence>
<protein>
    <recommendedName>
        <fullName evidence="5">UDP-glucuronate decarboxylase</fullName>
        <ecNumber evidence="5">4.1.1.35</ecNumber>
    </recommendedName>
</protein>
<evidence type="ECO:0000256" key="3">
    <source>
        <dbReference type="ARBA" id="ARBA00005100"/>
    </source>
</evidence>
<dbReference type="FunFam" id="3.40.50.720:FF:000065">
    <property type="entry name" value="UDP-glucuronic acid decarboxylase 1"/>
    <property type="match status" value="1"/>
</dbReference>
<dbReference type="InterPro" id="IPR016040">
    <property type="entry name" value="NAD(P)-bd_dom"/>
</dbReference>
<dbReference type="GO" id="GO:0042732">
    <property type="term" value="P:D-xylose metabolic process"/>
    <property type="evidence" value="ECO:0007669"/>
    <property type="project" value="InterPro"/>
</dbReference>
<evidence type="ECO:0000256" key="10">
    <source>
        <dbReference type="ARBA" id="ARBA00023027"/>
    </source>
</evidence>
<keyword evidence="14" id="KW-0456">Lyase</keyword>
<evidence type="ECO:0000259" key="15">
    <source>
        <dbReference type="Pfam" id="PF16363"/>
    </source>
</evidence>
<dbReference type="PANTHER" id="PTHR43078">
    <property type="entry name" value="UDP-GLUCURONIC ACID DECARBOXYLASE-RELATED"/>
    <property type="match status" value="1"/>
</dbReference>
<dbReference type="PANTHER" id="PTHR43078:SF6">
    <property type="entry name" value="UDP-GLUCURONIC ACID DECARBOXYLASE 1"/>
    <property type="match status" value="1"/>
</dbReference>
<evidence type="ECO:0000313" key="16">
    <source>
        <dbReference type="EMBL" id="QHU19018.1"/>
    </source>
</evidence>
<dbReference type="SUPFAM" id="SSF51735">
    <property type="entry name" value="NAD(P)-binding Rossmann-fold domains"/>
    <property type="match status" value="1"/>
</dbReference>
<evidence type="ECO:0000256" key="2">
    <source>
        <dbReference type="ARBA" id="ARBA00004447"/>
    </source>
</evidence>
<dbReference type="GO" id="GO:0032580">
    <property type="term" value="C:Golgi cisterna membrane"/>
    <property type="evidence" value="ECO:0007669"/>
    <property type="project" value="UniProtKB-SubCell"/>
</dbReference>
<proteinExistence type="inferred from homology"/>
<keyword evidence="13" id="KW-0325">Glycoprotein</keyword>
<dbReference type="Gene3D" id="3.40.50.720">
    <property type="entry name" value="NAD(P)-binding Rossmann-like Domain"/>
    <property type="match status" value="1"/>
</dbReference>
<evidence type="ECO:0000256" key="11">
    <source>
        <dbReference type="ARBA" id="ARBA00023034"/>
    </source>
</evidence>
<dbReference type="CDD" id="cd05230">
    <property type="entry name" value="UGD_SDR_e"/>
    <property type="match status" value="1"/>
</dbReference>
<keyword evidence="9" id="KW-1133">Transmembrane helix</keyword>
<evidence type="ECO:0000256" key="12">
    <source>
        <dbReference type="ARBA" id="ARBA00023136"/>
    </source>
</evidence>
<organism evidence="16">
    <name type="scientific">viral metagenome</name>
    <dbReference type="NCBI Taxonomy" id="1070528"/>
    <lineage>
        <taxon>unclassified sequences</taxon>
        <taxon>metagenomes</taxon>
        <taxon>organismal metagenomes</taxon>
    </lineage>
</organism>
<keyword evidence="7" id="KW-0210">Decarboxylase</keyword>
<evidence type="ECO:0000256" key="1">
    <source>
        <dbReference type="ARBA" id="ARBA00001911"/>
    </source>
</evidence>
<dbReference type="GO" id="GO:0070403">
    <property type="term" value="F:NAD+ binding"/>
    <property type="evidence" value="ECO:0007669"/>
    <property type="project" value="InterPro"/>
</dbReference>
<evidence type="ECO:0000256" key="7">
    <source>
        <dbReference type="ARBA" id="ARBA00022793"/>
    </source>
</evidence>
<keyword evidence="11" id="KW-0333">Golgi apparatus</keyword>
<evidence type="ECO:0000256" key="5">
    <source>
        <dbReference type="ARBA" id="ARBA00012290"/>
    </source>
</evidence>
<evidence type="ECO:0000256" key="13">
    <source>
        <dbReference type="ARBA" id="ARBA00023180"/>
    </source>
</evidence>
<accession>A0A6C0KRR3</accession>
<reference evidence="16" key="1">
    <citation type="journal article" date="2020" name="Nature">
        <title>Giant virus diversity and host interactions through global metagenomics.</title>
        <authorList>
            <person name="Schulz F."/>
            <person name="Roux S."/>
            <person name="Paez-Espino D."/>
            <person name="Jungbluth S."/>
            <person name="Walsh D.A."/>
            <person name="Denef V.J."/>
            <person name="McMahon K.D."/>
            <person name="Konstantinidis K.T."/>
            <person name="Eloe-Fadrosh E.A."/>
            <person name="Kyrpides N.C."/>
            <person name="Woyke T."/>
        </authorList>
    </citation>
    <scope>NUCLEOTIDE SEQUENCE</scope>
    <source>
        <strain evidence="16">GVMAG-S-3300013014-104</strain>
    </source>
</reference>
<evidence type="ECO:0000256" key="14">
    <source>
        <dbReference type="ARBA" id="ARBA00023239"/>
    </source>
</evidence>
<evidence type="ECO:0000256" key="4">
    <source>
        <dbReference type="ARBA" id="ARBA00007505"/>
    </source>
</evidence>
<dbReference type="GO" id="GO:0033320">
    <property type="term" value="P:UDP-D-xylose biosynthetic process"/>
    <property type="evidence" value="ECO:0007669"/>
    <property type="project" value="UniProtKB-UniPathway"/>
</dbReference>
<dbReference type="GO" id="GO:0048040">
    <property type="term" value="F:UDP-glucuronate decarboxylase activity"/>
    <property type="evidence" value="ECO:0007669"/>
    <property type="project" value="UniProtKB-EC"/>
</dbReference>
<dbReference type="InterPro" id="IPR036291">
    <property type="entry name" value="NAD(P)-bd_dom_sf"/>
</dbReference>
<keyword evidence="8" id="KW-0735">Signal-anchor</keyword>